<feature type="non-terminal residue" evidence="2">
    <location>
        <position position="1"/>
    </location>
</feature>
<protein>
    <submittedName>
        <fullName evidence="2">Uncharacterized protein</fullName>
    </submittedName>
</protein>
<accession>K0RQQ0</accession>
<evidence type="ECO:0000313" key="2">
    <source>
        <dbReference type="EMBL" id="EJK49042.1"/>
    </source>
</evidence>
<keyword evidence="3" id="KW-1185">Reference proteome</keyword>
<gene>
    <name evidence="2" type="ORF">THAOC_32118</name>
</gene>
<sequence>GAGGGFSPPRRPGAWAADGGERLGRNNGPGRPPPPREEQGCDTALEGEDGKDRGQLTSRKVNTPILVGGYNIQWLLRS</sequence>
<organism evidence="2 3">
    <name type="scientific">Thalassiosira oceanica</name>
    <name type="common">Marine diatom</name>
    <dbReference type="NCBI Taxonomy" id="159749"/>
    <lineage>
        <taxon>Eukaryota</taxon>
        <taxon>Sar</taxon>
        <taxon>Stramenopiles</taxon>
        <taxon>Ochrophyta</taxon>
        <taxon>Bacillariophyta</taxon>
        <taxon>Coscinodiscophyceae</taxon>
        <taxon>Thalassiosirophycidae</taxon>
        <taxon>Thalassiosirales</taxon>
        <taxon>Thalassiosiraceae</taxon>
        <taxon>Thalassiosira</taxon>
    </lineage>
</organism>
<evidence type="ECO:0000313" key="3">
    <source>
        <dbReference type="Proteomes" id="UP000266841"/>
    </source>
</evidence>
<name>K0RQQ0_THAOC</name>
<proteinExistence type="predicted"/>
<reference evidence="2 3" key="1">
    <citation type="journal article" date="2012" name="Genome Biol.">
        <title>Genome and low-iron response of an oceanic diatom adapted to chronic iron limitation.</title>
        <authorList>
            <person name="Lommer M."/>
            <person name="Specht M."/>
            <person name="Roy A.S."/>
            <person name="Kraemer L."/>
            <person name="Andreson R."/>
            <person name="Gutowska M.A."/>
            <person name="Wolf J."/>
            <person name="Bergner S.V."/>
            <person name="Schilhabel M.B."/>
            <person name="Klostermeier U.C."/>
            <person name="Beiko R.G."/>
            <person name="Rosenstiel P."/>
            <person name="Hippler M."/>
            <person name="Laroche J."/>
        </authorList>
    </citation>
    <scope>NUCLEOTIDE SEQUENCE [LARGE SCALE GENOMIC DNA]</scope>
    <source>
        <strain evidence="2 3">CCMP1005</strain>
    </source>
</reference>
<dbReference type="EMBL" id="AGNL01045183">
    <property type="protein sequence ID" value="EJK49042.1"/>
    <property type="molecule type" value="Genomic_DNA"/>
</dbReference>
<dbReference type="Proteomes" id="UP000266841">
    <property type="component" value="Unassembled WGS sequence"/>
</dbReference>
<comment type="caution">
    <text evidence="2">The sequence shown here is derived from an EMBL/GenBank/DDBJ whole genome shotgun (WGS) entry which is preliminary data.</text>
</comment>
<feature type="region of interest" description="Disordered" evidence="1">
    <location>
        <begin position="1"/>
        <end position="57"/>
    </location>
</feature>
<dbReference type="AlphaFoldDB" id="K0RQQ0"/>
<evidence type="ECO:0000256" key="1">
    <source>
        <dbReference type="SAM" id="MobiDB-lite"/>
    </source>
</evidence>